<evidence type="ECO:0000256" key="3">
    <source>
        <dbReference type="ARBA" id="ARBA00022573"/>
    </source>
</evidence>
<proteinExistence type="inferred from homology"/>
<dbReference type="InterPro" id="IPR050161">
    <property type="entry name" value="Siro_Cobalamin_biosynth"/>
</dbReference>
<dbReference type="PANTHER" id="PTHR45790">
    <property type="entry name" value="SIROHEME SYNTHASE-RELATED"/>
    <property type="match status" value="1"/>
</dbReference>
<dbReference type="GO" id="GO:0032259">
    <property type="term" value="P:methylation"/>
    <property type="evidence" value="ECO:0007669"/>
    <property type="project" value="UniProtKB-KW"/>
</dbReference>
<dbReference type="GO" id="GO:0046026">
    <property type="term" value="F:precorrin-4 C11-methyltransferase activity"/>
    <property type="evidence" value="ECO:0007669"/>
    <property type="project" value="UniProtKB-EC"/>
</dbReference>
<evidence type="ECO:0000256" key="4">
    <source>
        <dbReference type="ARBA" id="ARBA00022603"/>
    </source>
</evidence>
<dbReference type="InterPro" id="IPR014776">
    <property type="entry name" value="4pyrrole_Mease_sub2"/>
</dbReference>
<evidence type="ECO:0000256" key="6">
    <source>
        <dbReference type="ARBA" id="ARBA00022691"/>
    </source>
</evidence>
<evidence type="ECO:0000256" key="5">
    <source>
        <dbReference type="ARBA" id="ARBA00022679"/>
    </source>
</evidence>
<sequence>MGKVYFIGAGPGDPELITVKGQRIIREAGLVLYAGSLVPEAAIAEARQDARIENSASMSLEETDRIMQEHASKGEIVARVHTGDPALYGAVQEQARLLREAGIEYEVIPGVTSACAAAAASSASFTVPGGTQTLILTRMAGRTPVPESESLQKLAEHNSAMAIYLSAGNPMGIQEQLLAGGMEPSTPVILSYRIGWPEEKSVPTTLEKLAETAEQNNFTRQTIFLILPGKDSDSESLLYDSGFSHMFRKESNS</sequence>
<evidence type="ECO:0000256" key="2">
    <source>
        <dbReference type="ARBA" id="ARBA00005879"/>
    </source>
</evidence>
<dbReference type="NCBIfam" id="TIGR01465">
    <property type="entry name" value="cobM_cbiF"/>
    <property type="match status" value="1"/>
</dbReference>
<dbReference type="eggNOG" id="COG2875">
    <property type="taxonomic scope" value="Bacteria"/>
</dbReference>
<dbReference type="CDD" id="cd11641">
    <property type="entry name" value="Precorrin-4_C11-MT"/>
    <property type="match status" value="1"/>
</dbReference>
<keyword evidence="5 8" id="KW-0808">Transferase</keyword>
<comment type="similarity">
    <text evidence="2">Belongs to the precorrin methyltransferase family.</text>
</comment>
<dbReference type="SUPFAM" id="SSF53790">
    <property type="entry name" value="Tetrapyrrole methylase"/>
    <property type="match status" value="1"/>
</dbReference>
<gene>
    <name evidence="8" type="ordered locus">Desal_0264</name>
</gene>
<protein>
    <submittedName>
        <fullName evidence="8">Precorrin-4 C11-methyltransferase</fullName>
        <ecNumber evidence="8">2.1.1.133</ecNumber>
    </submittedName>
</protein>
<name>C6BW87_MARSD</name>
<keyword evidence="3" id="KW-0169">Cobalamin biosynthesis</keyword>
<dbReference type="PROSITE" id="PS00839">
    <property type="entry name" value="SUMT_1"/>
    <property type="match status" value="1"/>
</dbReference>
<dbReference type="RefSeq" id="WP_012765857.1">
    <property type="nucleotide sequence ID" value="NC_012881.1"/>
</dbReference>
<dbReference type="Pfam" id="PF00590">
    <property type="entry name" value="TP_methylase"/>
    <property type="match status" value="1"/>
</dbReference>
<keyword evidence="9" id="KW-1185">Reference proteome</keyword>
<dbReference type="HOGENOM" id="CLU_011276_7_1_7"/>
<dbReference type="InterPro" id="IPR035996">
    <property type="entry name" value="4pyrrol_Methylase_sf"/>
</dbReference>
<evidence type="ECO:0000259" key="7">
    <source>
        <dbReference type="Pfam" id="PF00590"/>
    </source>
</evidence>
<dbReference type="Gene3D" id="3.30.950.10">
    <property type="entry name" value="Methyltransferase, Cobalt-precorrin-4 Transmethylase, Domain 2"/>
    <property type="match status" value="1"/>
</dbReference>
<dbReference type="UniPathway" id="UPA00148"/>
<keyword evidence="6" id="KW-0949">S-adenosyl-L-methionine</keyword>
<dbReference type="Gene3D" id="3.40.1010.10">
    <property type="entry name" value="Cobalt-precorrin-4 Transmethylase, Domain 1"/>
    <property type="match status" value="1"/>
</dbReference>
<keyword evidence="4 8" id="KW-0489">Methyltransferase</keyword>
<dbReference type="GO" id="GO:0009236">
    <property type="term" value="P:cobalamin biosynthetic process"/>
    <property type="evidence" value="ECO:0007669"/>
    <property type="project" value="UniProtKB-UniPathway"/>
</dbReference>
<dbReference type="KEGG" id="dsa:Desal_0264"/>
<dbReference type="EMBL" id="CP001649">
    <property type="protein sequence ID" value="ACS78331.1"/>
    <property type="molecule type" value="Genomic_DNA"/>
</dbReference>
<dbReference type="InterPro" id="IPR000878">
    <property type="entry name" value="4pyrrol_Mease"/>
</dbReference>
<dbReference type="STRING" id="526222.Desal_0264"/>
<accession>C6BW87</accession>
<dbReference type="EC" id="2.1.1.133" evidence="8"/>
<reference evidence="8 9" key="1">
    <citation type="submission" date="2009-06" db="EMBL/GenBank/DDBJ databases">
        <title>Complete sequence of Desulfovibrio salexigens DSM 2638.</title>
        <authorList>
            <consortium name="US DOE Joint Genome Institute"/>
            <person name="Lucas S."/>
            <person name="Copeland A."/>
            <person name="Lapidus A."/>
            <person name="Glavina del Rio T."/>
            <person name="Tice H."/>
            <person name="Bruce D."/>
            <person name="Goodwin L."/>
            <person name="Pitluck S."/>
            <person name="Munk A.C."/>
            <person name="Brettin T."/>
            <person name="Detter J.C."/>
            <person name="Han C."/>
            <person name="Tapia R."/>
            <person name="Larimer F."/>
            <person name="Land M."/>
            <person name="Hauser L."/>
            <person name="Kyrpides N."/>
            <person name="Anderson I."/>
            <person name="Wall J.D."/>
            <person name="Arkin A.P."/>
            <person name="Dehal P."/>
            <person name="Chivian D."/>
            <person name="Giles B."/>
            <person name="Hazen T.C."/>
        </authorList>
    </citation>
    <scope>NUCLEOTIDE SEQUENCE [LARGE SCALE GENOMIC DNA]</scope>
    <source>
        <strain evidence="9">ATCC 14822 / DSM 2638 / NCIMB 8403 / VKM B-1763</strain>
    </source>
</reference>
<evidence type="ECO:0000313" key="9">
    <source>
        <dbReference type="Proteomes" id="UP000002601"/>
    </source>
</evidence>
<dbReference type="PANTHER" id="PTHR45790:SF4">
    <property type="entry name" value="COBALT-PRECORRIN-4 C(11)-METHYLTRANSFERASE"/>
    <property type="match status" value="1"/>
</dbReference>
<evidence type="ECO:0000313" key="8">
    <source>
        <dbReference type="EMBL" id="ACS78331.1"/>
    </source>
</evidence>
<dbReference type="OrthoDB" id="9815856at2"/>
<dbReference type="InterPro" id="IPR014777">
    <property type="entry name" value="4pyrrole_Mease_sub1"/>
</dbReference>
<feature type="domain" description="Tetrapyrrole methylase" evidence="7">
    <location>
        <begin position="3"/>
        <end position="210"/>
    </location>
</feature>
<dbReference type="AlphaFoldDB" id="C6BW87"/>
<dbReference type="Proteomes" id="UP000002601">
    <property type="component" value="Chromosome"/>
</dbReference>
<comment type="pathway">
    <text evidence="1">Cofactor biosynthesis; adenosylcobalamin biosynthesis.</text>
</comment>
<dbReference type="InterPro" id="IPR006362">
    <property type="entry name" value="Cbl_synth_CobM/CibF"/>
</dbReference>
<dbReference type="InterPro" id="IPR003043">
    <property type="entry name" value="Uropor_MeTrfase_CS"/>
</dbReference>
<evidence type="ECO:0000256" key="1">
    <source>
        <dbReference type="ARBA" id="ARBA00004953"/>
    </source>
</evidence>
<organism evidence="8 9">
    <name type="scientific">Maridesulfovibrio salexigens (strain ATCC 14822 / DSM 2638 / NCIMB 8403 / VKM B-1763)</name>
    <name type="common">Desulfovibrio salexigens</name>
    <dbReference type="NCBI Taxonomy" id="526222"/>
    <lineage>
        <taxon>Bacteria</taxon>
        <taxon>Pseudomonadati</taxon>
        <taxon>Thermodesulfobacteriota</taxon>
        <taxon>Desulfovibrionia</taxon>
        <taxon>Desulfovibrionales</taxon>
        <taxon>Desulfovibrionaceae</taxon>
        <taxon>Maridesulfovibrio</taxon>
    </lineage>
</organism>